<evidence type="ECO:0000313" key="1">
    <source>
        <dbReference type="EMBL" id="MBB5175437.1"/>
    </source>
</evidence>
<accession>A0A9Q2HFE8</accession>
<dbReference type="AlphaFoldDB" id="A0A9Q2HFE8"/>
<organism evidence="1 2">
    <name type="scientific">Nosocomiicoccus ampullae</name>
    <dbReference type="NCBI Taxonomy" id="489910"/>
    <lineage>
        <taxon>Bacteria</taxon>
        <taxon>Bacillati</taxon>
        <taxon>Bacillota</taxon>
        <taxon>Bacilli</taxon>
        <taxon>Bacillales</taxon>
        <taxon>Staphylococcaceae</taxon>
        <taxon>Nosocomiicoccus</taxon>
    </lineage>
</organism>
<name>A0A9Q2HFE8_9STAP</name>
<sequence>MAKIKWHKTVDISAPIEDIFHLFNVENFSQIKPEFKNVQVVRETNEKIGSKYKVTHEEQGKTIEYIVHLDDFKNSETSKMMRFSYTISRFFEKDIQYNLMKKSQDETTLIYSGEMRGKYVIGNMILKLLSKSHHDKSIEALLTRIQNIYKK</sequence>
<dbReference type="RefSeq" id="WP_183672865.1">
    <property type="nucleotide sequence ID" value="NZ_CBCRYX010000001.1"/>
</dbReference>
<gene>
    <name evidence="1" type="ORF">HNQ45_000307</name>
</gene>
<dbReference type="InterPro" id="IPR023393">
    <property type="entry name" value="START-like_dom_sf"/>
</dbReference>
<reference evidence="1 2" key="1">
    <citation type="submission" date="2020-08" db="EMBL/GenBank/DDBJ databases">
        <title>Genomic Encyclopedia of Type Strains, Phase IV (KMG-IV): sequencing the most valuable type-strain genomes for metagenomic binning, comparative biology and taxonomic classification.</title>
        <authorList>
            <person name="Goeker M."/>
        </authorList>
    </citation>
    <scope>NUCLEOTIDE SEQUENCE [LARGE SCALE GENOMIC DNA]</scope>
    <source>
        <strain evidence="1 2">DSM 19163</strain>
    </source>
</reference>
<evidence type="ECO:0000313" key="2">
    <source>
        <dbReference type="Proteomes" id="UP000579136"/>
    </source>
</evidence>
<dbReference type="Gene3D" id="3.30.530.20">
    <property type="match status" value="1"/>
</dbReference>
<keyword evidence="2" id="KW-1185">Reference proteome</keyword>
<dbReference type="EMBL" id="JACHHF010000002">
    <property type="protein sequence ID" value="MBB5175437.1"/>
    <property type="molecule type" value="Genomic_DNA"/>
</dbReference>
<comment type="caution">
    <text evidence="1">The sequence shown here is derived from an EMBL/GenBank/DDBJ whole genome shotgun (WGS) entry which is preliminary data.</text>
</comment>
<dbReference type="Proteomes" id="UP000579136">
    <property type="component" value="Unassembled WGS sequence"/>
</dbReference>
<proteinExistence type="predicted"/>
<protein>
    <submittedName>
        <fullName evidence="1">Membrane protein</fullName>
    </submittedName>
</protein>
<dbReference type="SUPFAM" id="SSF55961">
    <property type="entry name" value="Bet v1-like"/>
    <property type="match status" value="1"/>
</dbReference>